<evidence type="ECO:0000313" key="2">
    <source>
        <dbReference type="EMBL" id="KII84209.1"/>
    </source>
</evidence>
<feature type="compositionally biased region" description="Polar residues" evidence="1">
    <location>
        <begin position="37"/>
        <end position="46"/>
    </location>
</feature>
<protein>
    <submittedName>
        <fullName evidence="2">Unplaced genomic scaffold PLICRscaffold_19, whole genome shotgun sequence</fullName>
    </submittedName>
</protein>
<gene>
    <name evidence="2" type="ORF">PLICRDRAFT_46586</name>
</gene>
<dbReference type="EMBL" id="KN832572">
    <property type="protein sequence ID" value="KII84209.1"/>
    <property type="molecule type" value="Genomic_DNA"/>
</dbReference>
<feature type="region of interest" description="Disordered" evidence="1">
    <location>
        <begin position="1"/>
        <end position="59"/>
    </location>
</feature>
<dbReference type="OrthoDB" id="2628807at2759"/>
<proteinExistence type="predicted"/>
<accession>A0A0C9T4J2</accession>
<sequence length="292" mass="32330">MAKSKTKNIARLPAKPYDRKPSPPSGSGAATEAALGSRTTATNSPSLKDALSADTPDSGDTFPKDFRGCLLEYCQALNPHLQPRAGEMRDWDIQVLATVKASDVEAKDFAAWSESKLEDLYWNYDAAGKLRRRAAILKSTTELLDGPPAAVGRKPKPGEGDIHIRQIPDSDYSFRLWGRGLETKRQYCLDWVHSKTGEAVNSPFGEDYELWAVPNRRAPWMPCPTSRLCSAERAHGIAQKDILPGKEKFVLLEGTACLFKRPGKLPIYFEVPVRPRQVDTQDVVVLDFSGDD</sequence>
<dbReference type="HOGENOM" id="CLU_079440_0_0_1"/>
<name>A0A0C9T4J2_PLICR</name>
<evidence type="ECO:0000313" key="3">
    <source>
        <dbReference type="Proteomes" id="UP000053263"/>
    </source>
</evidence>
<keyword evidence="3" id="KW-1185">Reference proteome</keyword>
<evidence type="ECO:0000256" key="1">
    <source>
        <dbReference type="SAM" id="MobiDB-lite"/>
    </source>
</evidence>
<dbReference type="Proteomes" id="UP000053263">
    <property type="component" value="Unassembled WGS sequence"/>
</dbReference>
<organism evidence="2 3">
    <name type="scientific">Plicaturopsis crispa FD-325 SS-3</name>
    <dbReference type="NCBI Taxonomy" id="944288"/>
    <lineage>
        <taxon>Eukaryota</taxon>
        <taxon>Fungi</taxon>
        <taxon>Dikarya</taxon>
        <taxon>Basidiomycota</taxon>
        <taxon>Agaricomycotina</taxon>
        <taxon>Agaricomycetes</taxon>
        <taxon>Agaricomycetidae</taxon>
        <taxon>Amylocorticiales</taxon>
        <taxon>Amylocorticiaceae</taxon>
        <taxon>Plicatura</taxon>
        <taxon>Plicaturopsis crispa</taxon>
    </lineage>
</organism>
<dbReference type="AlphaFoldDB" id="A0A0C9T4J2"/>
<reference evidence="2 3" key="1">
    <citation type="submission" date="2014-06" db="EMBL/GenBank/DDBJ databases">
        <title>Evolutionary Origins and Diversification of the Mycorrhizal Mutualists.</title>
        <authorList>
            <consortium name="DOE Joint Genome Institute"/>
            <consortium name="Mycorrhizal Genomics Consortium"/>
            <person name="Kohler A."/>
            <person name="Kuo A."/>
            <person name="Nagy L.G."/>
            <person name="Floudas D."/>
            <person name="Copeland A."/>
            <person name="Barry K.W."/>
            <person name="Cichocki N."/>
            <person name="Veneault-Fourrey C."/>
            <person name="LaButti K."/>
            <person name="Lindquist E.A."/>
            <person name="Lipzen A."/>
            <person name="Lundell T."/>
            <person name="Morin E."/>
            <person name="Murat C."/>
            <person name="Riley R."/>
            <person name="Ohm R."/>
            <person name="Sun H."/>
            <person name="Tunlid A."/>
            <person name="Henrissat B."/>
            <person name="Grigoriev I.V."/>
            <person name="Hibbett D.S."/>
            <person name="Martin F."/>
        </authorList>
    </citation>
    <scope>NUCLEOTIDE SEQUENCE [LARGE SCALE GENOMIC DNA]</scope>
    <source>
        <strain evidence="2 3">FD-325 SS-3</strain>
    </source>
</reference>